<evidence type="ECO:0000313" key="1">
    <source>
        <dbReference type="EMBL" id="RZC45810.1"/>
    </source>
</evidence>
<name>A0A4Y7IDF2_PAPSO</name>
<dbReference type="EMBL" id="CM010715">
    <property type="protein sequence ID" value="RZC45810.1"/>
    <property type="molecule type" value="Genomic_DNA"/>
</dbReference>
<feature type="non-terminal residue" evidence="1">
    <location>
        <position position="195"/>
    </location>
</feature>
<reference evidence="1 2" key="1">
    <citation type="journal article" date="2018" name="Science">
        <title>The opium poppy genome and morphinan production.</title>
        <authorList>
            <person name="Guo L."/>
            <person name="Winzer T."/>
            <person name="Yang X."/>
            <person name="Li Y."/>
            <person name="Ning Z."/>
            <person name="He Z."/>
            <person name="Teodor R."/>
            <person name="Lu Y."/>
            <person name="Bowser T.A."/>
            <person name="Graham I.A."/>
            <person name="Ye K."/>
        </authorList>
    </citation>
    <scope>NUCLEOTIDE SEQUENCE [LARGE SCALE GENOMIC DNA]</scope>
    <source>
        <strain evidence="2">cv. HN1</strain>
        <tissue evidence="1">Leaves</tissue>
    </source>
</reference>
<dbReference type="AlphaFoldDB" id="A0A4Y7IDF2"/>
<dbReference type="Gramene" id="RZC45810">
    <property type="protein sequence ID" value="RZC45810"/>
    <property type="gene ID" value="C5167_038757"/>
</dbReference>
<organism evidence="1 2">
    <name type="scientific">Papaver somniferum</name>
    <name type="common">Opium poppy</name>
    <dbReference type="NCBI Taxonomy" id="3469"/>
    <lineage>
        <taxon>Eukaryota</taxon>
        <taxon>Viridiplantae</taxon>
        <taxon>Streptophyta</taxon>
        <taxon>Embryophyta</taxon>
        <taxon>Tracheophyta</taxon>
        <taxon>Spermatophyta</taxon>
        <taxon>Magnoliopsida</taxon>
        <taxon>Ranunculales</taxon>
        <taxon>Papaveraceae</taxon>
        <taxon>Papaveroideae</taxon>
        <taxon>Papaver</taxon>
    </lineage>
</organism>
<accession>A0A4Y7IDF2</accession>
<gene>
    <name evidence="1" type="ORF">C5167_038757</name>
</gene>
<evidence type="ECO:0000313" key="2">
    <source>
        <dbReference type="Proteomes" id="UP000316621"/>
    </source>
</evidence>
<protein>
    <submittedName>
        <fullName evidence="1">Uncharacterized protein</fullName>
    </submittedName>
</protein>
<keyword evidence="2" id="KW-1185">Reference proteome</keyword>
<proteinExistence type="predicted"/>
<dbReference type="Proteomes" id="UP000316621">
    <property type="component" value="Chromosome 1"/>
</dbReference>
<sequence length="195" mass="22598">MISRDWFSISETENRLSVGRIVTGGTRDVKDSFQDGDNNPGHDKMLYAQGRQWLNQHRTLWKELRCSLLRGRSESARRQVPVAFRTCQGLTSTRDIEEARLQLMLILSHQSADIYADIYNARICLNALCSLYSESMLVEIDIYEFKFTMLIRLSCVNWRRNLQSLVAQTMKRSHGLRLKLGTLLIQKEKASAHFE</sequence>